<dbReference type="Proteomes" id="UP001301958">
    <property type="component" value="Unassembled WGS sequence"/>
</dbReference>
<dbReference type="SUPFAM" id="SSF56784">
    <property type="entry name" value="HAD-like"/>
    <property type="match status" value="1"/>
</dbReference>
<reference evidence="3" key="1">
    <citation type="journal article" date="2023" name="Mol. Phylogenet. Evol.">
        <title>Genome-scale phylogeny and comparative genomics of the fungal order Sordariales.</title>
        <authorList>
            <person name="Hensen N."/>
            <person name="Bonometti L."/>
            <person name="Westerberg I."/>
            <person name="Brannstrom I.O."/>
            <person name="Guillou S."/>
            <person name="Cros-Aarteil S."/>
            <person name="Calhoun S."/>
            <person name="Haridas S."/>
            <person name="Kuo A."/>
            <person name="Mondo S."/>
            <person name="Pangilinan J."/>
            <person name="Riley R."/>
            <person name="LaButti K."/>
            <person name="Andreopoulos B."/>
            <person name="Lipzen A."/>
            <person name="Chen C."/>
            <person name="Yan M."/>
            <person name="Daum C."/>
            <person name="Ng V."/>
            <person name="Clum A."/>
            <person name="Steindorff A."/>
            <person name="Ohm R.A."/>
            <person name="Martin F."/>
            <person name="Silar P."/>
            <person name="Natvig D.O."/>
            <person name="Lalanne C."/>
            <person name="Gautier V."/>
            <person name="Ament-Velasquez S.L."/>
            <person name="Kruys A."/>
            <person name="Hutchinson M.I."/>
            <person name="Powell A.J."/>
            <person name="Barry K."/>
            <person name="Miller A.N."/>
            <person name="Grigoriev I.V."/>
            <person name="Debuchy R."/>
            <person name="Gladieux P."/>
            <person name="Hiltunen Thoren M."/>
            <person name="Johannesson H."/>
        </authorList>
    </citation>
    <scope>NUCLEOTIDE SEQUENCE</scope>
    <source>
        <strain evidence="3">CBS 990.96</strain>
    </source>
</reference>
<evidence type="ECO:0000313" key="3">
    <source>
        <dbReference type="EMBL" id="KAK4226265.1"/>
    </source>
</evidence>
<proteinExistence type="predicted"/>
<reference evidence="3" key="2">
    <citation type="submission" date="2023-05" db="EMBL/GenBank/DDBJ databases">
        <authorList>
            <consortium name="Lawrence Berkeley National Laboratory"/>
            <person name="Steindorff A."/>
            <person name="Hensen N."/>
            <person name="Bonometti L."/>
            <person name="Westerberg I."/>
            <person name="Brannstrom I.O."/>
            <person name="Guillou S."/>
            <person name="Cros-Aarteil S."/>
            <person name="Calhoun S."/>
            <person name="Haridas S."/>
            <person name="Kuo A."/>
            <person name="Mondo S."/>
            <person name="Pangilinan J."/>
            <person name="Riley R."/>
            <person name="Labutti K."/>
            <person name="Andreopoulos B."/>
            <person name="Lipzen A."/>
            <person name="Chen C."/>
            <person name="Yanf M."/>
            <person name="Daum C."/>
            <person name="Ng V."/>
            <person name="Clum A."/>
            <person name="Ohm R."/>
            <person name="Martin F."/>
            <person name="Silar P."/>
            <person name="Natvig D."/>
            <person name="Lalanne C."/>
            <person name="Gautier V."/>
            <person name="Ament-Velasquez S.L."/>
            <person name="Kruys A."/>
            <person name="Hutchinson M.I."/>
            <person name="Powell A.J."/>
            <person name="Barry K."/>
            <person name="Miller A.N."/>
            <person name="Grigoriev I.V."/>
            <person name="Debuchy R."/>
            <person name="Gladieux P."/>
            <person name="Thoren M.H."/>
            <person name="Johannesson H."/>
        </authorList>
    </citation>
    <scope>NUCLEOTIDE SEQUENCE</scope>
    <source>
        <strain evidence="3">CBS 990.96</strain>
    </source>
</reference>
<dbReference type="InterPro" id="IPR004274">
    <property type="entry name" value="FCP1_dom"/>
</dbReference>
<dbReference type="AlphaFoldDB" id="A0AAN7H0Y9"/>
<evidence type="ECO:0000259" key="2">
    <source>
        <dbReference type="PROSITE" id="PS50969"/>
    </source>
</evidence>
<comment type="caution">
    <text evidence="3">The sequence shown here is derived from an EMBL/GenBank/DDBJ whole genome shotgun (WGS) entry which is preliminary data.</text>
</comment>
<feature type="compositionally biased region" description="Basic and acidic residues" evidence="1">
    <location>
        <begin position="162"/>
        <end position="171"/>
    </location>
</feature>
<protein>
    <recommendedName>
        <fullName evidence="2">FCP1 homology domain-containing protein</fullName>
    </recommendedName>
</protein>
<feature type="compositionally biased region" description="Low complexity" evidence="1">
    <location>
        <begin position="382"/>
        <end position="394"/>
    </location>
</feature>
<evidence type="ECO:0000256" key="1">
    <source>
        <dbReference type="SAM" id="MobiDB-lite"/>
    </source>
</evidence>
<feature type="domain" description="FCP1 homology" evidence="2">
    <location>
        <begin position="395"/>
        <end position="562"/>
    </location>
</feature>
<feature type="compositionally biased region" description="Basic residues" evidence="1">
    <location>
        <begin position="334"/>
        <end position="343"/>
    </location>
</feature>
<organism evidence="3 4">
    <name type="scientific">Podospora fimiseda</name>
    <dbReference type="NCBI Taxonomy" id="252190"/>
    <lineage>
        <taxon>Eukaryota</taxon>
        <taxon>Fungi</taxon>
        <taxon>Dikarya</taxon>
        <taxon>Ascomycota</taxon>
        <taxon>Pezizomycotina</taxon>
        <taxon>Sordariomycetes</taxon>
        <taxon>Sordariomycetidae</taxon>
        <taxon>Sordariales</taxon>
        <taxon>Podosporaceae</taxon>
        <taxon>Podospora</taxon>
    </lineage>
</organism>
<dbReference type="InterPro" id="IPR036412">
    <property type="entry name" value="HAD-like_sf"/>
</dbReference>
<feature type="region of interest" description="Disordered" evidence="1">
    <location>
        <begin position="215"/>
        <end position="281"/>
    </location>
</feature>
<dbReference type="InterPro" id="IPR050365">
    <property type="entry name" value="TIM50"/>
</dbReference>
<dbReference type="SMART" id="SM00577">
    <property type="entry name" value="CPDc"/>
    <property type="match status" value="1"/>
</dbReference>
<feature type="compositionally biased region" description="Polar residues" evidence="1">
    <location>
        <begin position="128"/>
        <end position="139"/>
    </location>
</feature>
<dbReference type="EMBL" id="MU865351">
    <property type="protein sequence ID" value="KAK4226265.1"/>
    <property type="molecule type" value="Genomic_DNA"/>
</dbReference>
<dbReference type="InterPro" id="IPR023214">
    <property type="entry name" value="HAD_sf"/>
</dbReference>
<dbReference type="PROSITE" id="PS50969">
    <property type="entry name" value="FCP1"/>
    <property type="match status" value="1"/>
</dbReference>
<evidence type="ECO:0000313" key="4">
    <source>
        <dbReference type="Proteomes" id="UP001301958"/>
    </source>
</evidence>
<keyword evidence="4" id="KW-1185">Reference proteome</keyword>
<feature type="region of interest" description="Disordered" evidence="1">
    <location>
        <begin position="300"/>
        <end position="394"/>
    </location>
</feature>
<accession>A0AAN7H0Y9</accession>
<feature type="region of interest" description="Disordered" evidence="1">
    <location>
        <begin position="128"/>
        <end position="171"/>
    </location>
</feature>
<feature type="compositionally biased region" description="Polar residues" evidence="1">
    <location>
        <begin position="353"/>
        <end position="381"/>
    </location>
</feature>
<gene>
    <name evidence="3" type="ORF">QBC38DRAFT_500576</name>
</gene>
<sequence length="637" mass="72435">MSNPHSISTGLCRVLLLRQIRPTSSILVPIFPVARGRSLISLFHPSCHFQTTLKSNISYFHSCSRETLQNSFEPRLPLSFYFNEISESLFLNERLLRPEFQRMANNQQWNGSGSNGYPYGFNPNASSFNPKWGTGQASGQQQQQDSKKEKYLPPRLKKKQKQKEEELARERREINSLEKSLKRYQYGEDWKQQEQQQQQQAAFPQDGYNFSQYYQQNYNPYPQWGQQQQQQQQQPQHGYYHQPQAQPQGYGNQTATQSGWFYGAPPKPFRQETLPQNTYAPPPPVINSAGYPVPYFNNLPYQAPVPPQQAPPPAPPPASSNNNNDNNDNDGNGKKKKKKKNKGGNKNNSNQPRPYNNDNSNQPRPNKPPSRQSGGIPNPTDSYLLQSSLPHSPSPTVRPLLIVLDLNGTLLHRPKTTNSHSFVSRPFATEFLSYVINTFTVVIWSSARPENVKKMCDVLLTQEQQSRVVAIWGRDKFGLTQDDYNAKVQVYKRLTKIWSDPTIAASYPHTEGCWDMSNTVLIDDSAEKARSEPFNCITLPEFTGNDEAVVAGVKKTDDDDADVDMAEDDGVNKKKDNNTLLVLPMVHEYLNRLALQKDVSCYIRAWPFNVHDEQLRAQAEYRSGGGQEKKMNEEGGG</sequence>
<dbReference type="Pfam" id="PF03031">
    <property type="entry name" value="NIF"/>
    <property type="match status" value="1"/>
</dbReference>
<dbReference type="PANTHER" id="PTHR12210">
    <property type="entry name" value="DULLARD PROTEIN PHOSPHATASE"/>
    <property type="match status" value="1"/>
</dbReference>
<dbReference type="Gene3D" id="3.40.50.1000">
    <property type="entry name" value="HAD superfamily/HAD-like"/>
    <property type="match status" value="1"/>
</dbReference>
<feature type="compositionally biased region" description="Low complexity" evidence="1">
    <location>
        <begin position="319"/>
        <end position="330"/>
    </location>
</feature>
<feature type="compositionally biased region" description="Low complexity" evidence="1">
    <location>
        <begin position="215"/>
        <end position="251"/>
    </location>
</feature>
<feature type="compositionally biased region" description="Pro residues" evidence="1">
    <location>
        <begin position="303"/>
        <end position="318"/>
    </location>
</feature>
<name>A0AAN7H0Y9_9PEZI</name>